<dbReference type="GO" id="GO:0005829">
    <property type="term" value="C:cytosol"/>
    <property type="evidence" value="ECO:0007669"/>
    <property type="project" value="TreeGrafter"/>
</dbReference>
<dbReference type="Proteomes" id="UP000317366">
    <property type="component" value="Unassembled WGS sequence"/>
</dbReference>
<dbReference type="EMBL" id="VBOU01000011">
    <property type="protein sequence ID" value="TMQ55902.1"/>
    <property type="molecule type" value="Genomic_DNA"/>
</dbReference>
<dbReference type="NCBIfam" id="TIGR00566">
    <property type="entry name" value="trpG_papA"/>
    <property type="match status" value="1"/>
</dbReference>
<dbReference type="Proteomes" id="UP000319829">
    <property type="component" value="Unassembled WGS sequence"/>
</dbReference>
<dbReference type="Pfam" id="PF00117">
    <property type="entry name" value="GATase"/>
    <property type="match status" value="1"/>
</dbReference>
<evidence type="ECO:0000259" key="2">
    <source>
        <dbReference type="Pfam" id="PF00117"/>
    </source>
</evidence>
<name>A0A538SX30_UNCEI</name>
<dbReference type="PROSITE" id="PS51273">
    <property type="entry name" value="GATASE_TYPE_1"/>
    <property type="match status" value="1"/>
</dbReference>
<evidence type="ECO:0000313" key="6">
    <source>
        <dbReference type="Proteomes" id="UP000319829"/>
    </source>
</evidence>
<dbReference type="Gene3D" id="3.40.50.880">
    <property type="match status" value="1"/>
</dbReference>
<feature type="domain" description="Glutamine amidotransferase" evidence="2">
    <location>
        <begin position="3"/>
        <end position="185"/>
    </location>
</feature>
<accession>A0A538SX30</accession>
<dbReference type="InterPro" id="IPR050472">
    <property type="entry name" value="Anth_synth/Amidotransfase"/>
</dbReference>
<keyword evidence="1" id="KW-0315">Glutamine amidotransferase</keyword>
<dbReference type="InterPro" id="IPR029062">
    <property type="entry name" value="Class_I_gatase-like"/>
</dbReference>
<dbReference type="SUPFAM" id="SSF52317">
    <property type="entry name" value="Class I glutamine amidotransferase-like"/>
    <property type="match status" value="1"/>
</dbReference>
<dbReference type="InterPro" id="IPR006221">
    <property type="entry name" value="TrpG/PapA_dom"/>
</dbReference>
<dbReference type="CDD" id="cd01743">
    <property type="entry name" value="GATase1_Anthranilate_Synthase"/>
    <property type="match status" value="1"/>
</dbReference>
<protein>
    <submittedName>
        <fullName evidence="3">Aminodeoxychorismate/anthranilate synthase component II</fullName>
    </submittedName>
</protein>
<dbReference type="PRINTS" id="PR00097">
    <property type="entry name" value="ANTSNTHASEII"/>
</dbReference>
<evidence type="ECO:0000256" key="1">
    <source>
        <dbReference type="ARBA" id="ARBA00022962"/>
    </source>
</evidence>
<evidence type="ECO:0000313" key="4">
    <source>
        <dbReference type="EMBL" id="TMQ65796.1"/>
    </source>
</evidence>
<gene>
    <name evidence="3" type="ORF">E6K74_01850</name>
    <name evidence="4" type="ORF">E6K77_02280</name>
</gene>
<dbReference type="EMBL" id="VBOX01000015">
    <property type="protein sequence ID" value="TMQ65796.1"/>
    <property type="molecule type" value="Genomic_DNA"/>
</dbReference>
<dbReference type="AlphaFoldDB" id="A0A538SX30"/>
<dbReference type="PANTHER" id="PTHR43418">
    <property type="entry name" value="MULTIFUNCTIONAL TRYPTOPHAN BIOSYNTHESIS PROTEIN-RELATED"/>
    <property type="match status" value="1"/>
</dbReference>
<dbReference type="FunFam" id="3.40.50.880:FF:000003">
    <property type="entry name" value="Anthranilate synthase component II"/>
    <property type="match status" value="1"/>
</dbReference>
<evidence type="ECO:0000313" key="3">
    <source>
        <dbReference type="EMBL" id="TMQ55902.1"/>
    </source>
</evidence>
<sequence>MILMIDNYDSFTWNLVQYLGELGSTPDVVRNDEISVEDAVRRNPRAIVISPGPGRPSDAGISCGVIERLSGKIPILGVCLGHQCIGEVFGGKVVRADRLVHGKTSAVIHTGRGLFLDVDNPFQATRYHSLIVARDTLPGVLQVMAWTPENEIMAVRHKDHETWGVQFHPESILTTCGKDLLRNFLRLVPDSAKTASR</sequence>
<dbReference type="PRINTS" id="PR00099">
    <property type="entry name" value="CPSGATASE"/>
</dbReference>
<dbReference type="InterPro" id="IPR017926">
    <property type="entry name" value="GATASE"/>
</dbReference>
<proteinExistence type="predicted"/>
<dbReference type="PRINTS" id="PR00096">
    <property type="entry name" value="GATASE"/>
</dbReference>
<reference evidence="5 6" key="1">
    <citation type="journal article" date="2019" name="Nat. Microbiol.">
        <title>Mediterranean grassland soil C-N compound turnover is dependent on rainfall and depth, and is mediated by genomically divergent microorganisms.</title>
        <authorList>
            <person name="Diamond S."/>
            <person name="Andeer P.F."/>
            <person name="Li Z."/>
            <person name="Crits-Christoph A."/>
            <person name="Burstein D."/>
            <person name="Anantharaman K."/>
            <person name="Lane K.R."/>
            <person name="Thomas B.C."/>
            <person name="Pan C."/>
            <person name="Northen T.R."/>
            <person name="Banfield J.F."/>
        </authorList>
    </citation>
    <scope>NUCLEOTIDE SEQUENCE [LARGE SCALE GENOMIC DNA]</scope>
    <source>
        <strain evidence="3">WS_4</strain>
        <strain evidence="4">WS_7</strain>
    </source>
</reference>
<organism evidence="3 6">
    <name type="scientific">Eiseniibacteriota bacterium</name>
    <dbReference type="NCBI Taxonomy" id="2212470"/>
    <lineage>
        <taxon>Bacteria</taxon>
        <taxon>Candidatus Eiseniibacteriota</taxon>
    </lineage>
</organism>
<dbReference type="PANTHER" id="PTHR43418:SF4">
    <property type="entry name" value="MULTIFUNCTIONAL TRYPTOPHAN BIOSYNTHESIS PROTEIN"/>
    <property type="match status" value="1"/>
</dbReference>
<comment type="caution">
    <text evidence="3">The sequence shown here is derived from an EMBL/GenBank/DDBJ whole genome shotgun (WGS) entry which is preliminary data.</text>
</comment>
<dbReference type="GO" id="GO:0000162">
    <property type="term" value="P:L-tryptophan biosynthetic process"/>
    <property type="evidence" value="ECO:0007669"/>
    <property type="project" value="TreeGrafter"/>
</dbReference>
<dbReference type="GO" id="GO:0004049">
    <property type="term" value="F:anthranilate synthase activity"/>
    <property type="evidence" value="ECO:0007669"/>
    <property type="project" value="TreeGrafter"/>
</dbReference>
<evidence type="ECO:0000313" key="5">
    <source>
        <dbReference type="Proteomes" id="UP000317366"/>
    </source>
</evidence>